<feature type="transmembrane region" description="Helical" evidence="1">
    <location>
        <begin position="41"/>
        <end position="63"/>
    </location>
</feature>
<evidence type="ECO:0000313" key="2">
    <source>
        <dbReference type="EMBL" id="RUS81060.1"/>
    </source>
</evidence>
<keyword evidence="1" id="KW-1133">Transmembrane helix</keyword>
<reference evidence="2 3" key="1">
    <citation type="submission" date="2019-01" db="EMBL/GenBank/DDBJ databases">
        <title>A draft genome assembly of the solar-powered sea slug Elysia chlorotica.</title>
        <authorList>
            <person name="Cai H."/>
            <person name="Li Q."/>
            <person name="Fang X."/>
            <person name="Li J."/>
            <person name="Curtis N.E."/>
            <person name="Altenburger A."/>
            <person name="Shibata T."/>
            <person name="Feng M."/>
            <person name="Maeda T."/>
            <person name="Schwartz J.A."/>
            <person name="Shigenobu S."/>
            <person name="Lundholm N."/>
            <person name="Nishiyama T."/>
            <person name="Yang H."/>
            <person name="Hasebe M."/>
            <person name="Li S."/>
            <person name="Pierce S.K."/>
            <person name="Wang J."/>
        </authorList>
    </citation>
    <scope>NUCLEOTIDE SEQUENCE [LARGE SCALE GENOMIC DNA]</scope>
    <source>
        <strain evidence="2">EC2010</strain>
        <tissue evidence="2">Whole organism of an adult</tissue>
    </source>
</reference>
<keyword evidence="3" id="KW-1185">Reference proteome</keyword>
<feature type="transmembrane region" description="Helical" evidence="1">
    <location>
        <begin position="69"/>
        <end position="90"/>
    </location>
</feature>
<evidence type="ECO:0000313" key="3">
    <source>
        <dbReference type="Proteomes" id="UP000271974"/>
    </source>
</evidence>
<accession>A0A3S0ZKL1</accession>
<dbReference type="AlphaFoldDB" id="A0A3S0ZKL1"/>
<sequence length="103" mass="12252">MAIFLINVLYNYVLKFYCLYILLNVFSISKTFKTFQRNAMINVVLVSLLLLFFVLMHIAISYAKMSNQINIIIYILMFYTLELFFSPIHLRNTYISRTKMALD</sequence>
<keyword evidence="1" id="KW-0472">Membrane</keyword>
<gene>
    <name evidence="2" type="ORF">EGW08_011179</name>
</gene>
<dbReference type="Proteomes" id="UP000271974">
    <property type="component" value="Unassembled WGS sequence"/>
</dbReference>
<name>A0A3S0ZKL1_ELYCH</name>
<keyword evidence="1" id="KW-0812">Transmembrane</keyword>
<proteinExistence type="predicted"/>
<comment type="caution">
    <text evidence="2">The sequence shown here is derived from an EMBL/GenBank/DDBJ whole genome shotgun (WGS) entry which is preliminary data.</text>
</comment>
<organism evidence="2 3">
    <name type="scientific">Elysia chlorotica</name>
    <name type="common">Eastern emerald elysia</name>
    <name type="synonym">Sea slug</name>
    <dbReference type="NCBI Taxonomy" id="188477"/>
    <lineage>
        <taxon>Eukaryota</taxon>
        <taxon>Metazoa</taxon>
        <taxon>Spiralia</taxon>
        <taxon>Lophotrochozoa</taxon>
        <taxon>Mollusca</taxon>
        <taxon>Gastropoda</taxon>
        <taxon>Heterobranchia</taxon>
        <taxon>Euthyneura</taxon>
        <taxon>Panpulmonata</taxon>
        <taxon>Sacoglossa</taxon>
        <taxon>Placobranchoidea</taxon>
        <taxon>Plakobranchidae</taxon>
        <taxon>Elysia</taxon>
    </lineage>
</organism>
<feature type="transmembrane region" description="Helical" evidence="1">
    <location>
        <begin position="12"/>
        <end position="29"/>
    </location>
</feature>
<dbReference type="EMBL" id="RQTK01000357">
    <property type="protein sequence ID" value="RUS81060.1"/>
    <property type="molecule type" value="Genomic_DNA"/>
</dbReference>
<evidence type="ECO:0000256" key="1">
    <source>
        <dbReference type="SAM" id="Phobius"/>
    </source>
</evidence>
<protein>
    <submittedName>
        <fullName evidence="2">Uncharacterized protein</fullName>
    </submittedName>
</protein>